<dbReference type="PANTHER" id="PTHR10388">
    <property type="entry name" value="EUKARYOTIC TRANSLATION INITIATION FACTOR SUI1"/>
    <property type="match status" value="1"/>
</dbReference>
<comment type="caution">
    <text evidence="4">The sequence shown here is derived from an EMBL/GenBank/DDBJ whole genome shotgun (WGS) entry which is preliminary data.</text>
</comment>
<dbReference type="SUPFAM" id="SSF55159">
    <property type="entry name" value="eIF1-like"/>
    <property type="match status" value="1"/>
</dbReference>
<dbReference type="InterPro" id="IPR036877">
    <property type="entry name" value="SUI1_dom_sf"/>
</dbReference>
<dbReference type="AlphaFoldDB" id="A0AA36G2N1"/>
<evidence type="ECO:0000256" key="2">
    <source>
        <dbReference type="ARBA" id="ARBA00022917"/>
    </source>
</evidence>
<feature type="non-terminal residue" evidence="4">
    <location>
        <position position="291"/>
    </location>
</feature>
<feature type="domain" description="SUI1" evidence="3">
    <location>
        <begin position="209"/>
        <end position="279"/>
    </location>
</feature>
<dbReference type="PROSITE" id="PS50296">
    <property type="entry name" value="SUI1"/>
    <property type="match status" value="1"/>
</dbReference>
<dbReference type="InterPro" id="IPR005874">
    <property type="entry name" value="SUI1_euk"/>
</dbReference>
<evidence type="ECO:0000259" key="3">
    <source>
        <dbReference type="PROSITE" id="PS50296"/>
    </source>
</evidence>
<dbReference type="Gene3D" id="3.30.780.10">
    <property type="entry name" value="SUI1-like domain"/>
    <property type="match status" value="1"/>
</dbReference>
<dbReference type="InterPro" id="IPR001950">
    <property type="entry name" value="SUI1"/>
</dbReference>
<comment type="similarity">
    <text evidence="1">Belongs to the SUI1 family.</text>
</comment>
<dbReference type="InterPro" id="IPR017938">
    <property type="entry name" value="Riboflavin_synthase-like_b-brl"/>
</dbReference>
<dbReference type="Pfam" id="PF00175">
    <property type="entry name" value="NAD_binding_1"/>
    <property type="match status" value="1"/>
</dbReference>
<dbReference type="EMBL" id="CATQJA010002644">
    <property type="protein sequence ID" value="CAJ0576435.1"/>
    <property type="molecule type" value="Genomic_DNA"/>
</dbReference>
<keyword evidence="2" id="KW-0648">Protein biosynthesis</keyword>
<gene>
    <name evidence="4" type="ORF">MSPICULIGERA_LOCUS14728</name>
</gene>
<dbReference type="SUPFAM" id="SSF63380">
    <property type="entry name" value="Riboflavin synthase domain-like"/>
    <property type="match status" value="1"/>
</dbReference>
<dbReference type="SUPFAM" id="SSF52343">
    <property type="entry name" value="Ferredoxin reductase-like, C-terminal NADP-linked domain"/>
    <property type="match status" value="1"/>
</dbReference>
<dbReference type="Pfam" id="PF01253">
    <property type="entry name" value="SUI1"/>
    <property type="match status" value="1"/>
</dbReference>
<evidence type="ECO:0000313" key="5">
    <source>
        <dbReference type="Proteomes" id="UP001177023"/>
    </source>
</evidence>
<evidence type="ECO:0000313" key="4">
    <source>
        <dbReference type="EMBL" id="CAJ0576435.1"/>
    </source>
</evidence>
<name>A0AA36G2N1_9BILA</name>
<dbReference type="CDD" id="cd11566">
    <property type="entry name" value="eIF1_SUI1"/>
    <property type="match status" value="1"/>
</dbReference>
<accession>A0AA36G2N1</accession>
<dbReference type="Proteomes" id="UP001177023">
    <property type="component" value="Unassembled WGS sequence"/>
</dbReference>
<dbReference type="GO" id="GO:0016491">
    <property type="term" value="F:oxidoreductase activity"/>
    <property type="evidence" value="ECO:0007669"/>
    <property type="project" value="InterPro"/>
</dbReference>
<proteinExistence type="inferred from homology"/>
<evidence type="ECO:0000256" key="1">
    <source>
        <dbReference type="ARBA" id="ARBA00005422"/>
    </source>
</evidence>
<keyword evidence="5" id="KW-1185">Reference proteome</keyword>
<dbReference type="Gene3D" id="2.40.30.10">
    <property type="entry name" value="Translation factors"/>
    <property type="match status" value="1"/>
</dbReference>
<dbReference type="Pfam" id="PF00970">
    <property type="entry name" value="FAD_binding_6"/>
    <property type="match status" value="1"/>
</dbReference>
<dbReference type="Gene3D" id="3.40.50.80">
    <property type="entry name" value="Nucleotide-binding domain of ferredoxin-NADP reductase (FNR) module"/>
    <property type="match status" value="1"/>
</dbReference>
<dbReference type="GO" id="GO:0003743">
    <property type="term" value="F:translation initiation factor activity"/>
    <property type="evidence" value="ECO:0007669"/>
    <property type="project" value="InterPro"/>
</dbReference>
<dbReference type="InterPro" id="IPR001433">
    <property type="entry name" value="OxRdtase_FAD/NAD-bd"/>
</dbReference>
<dbReference type="InterPro" id="IPR008333">
    <property type="entry name" value="Cbr1-like_FAD-bd_dom"/>
</dbReference>
<dbReference type="InterPro" id="IPR039261">
    <property type="entry name" value="FNR_nucleotide-bd"/>
</dbReference>
<reference evidence="4" key="1">
    <citation type="submission" date="2023-06" db="EMBL/GenBank/DDBJ databases">
        <authorList>
            <person name="Delattre M."/>
        </authorList>
    </citation>
    <scope>NUCLEOTIDE SEQUENCE</scope>
    <source>
        <strain evidence="4">AF72</strain>
    </source>
</reference>
<organism evidence="4 5">
    <name type="scientific">Mesorhabditis spiculigera</name>
    <dbReference type="NCBI Taxonomy" id="96644"/>
    <lineage>
        <taxon>Eukaryota</taxon>
        <taxon>Metazoa</taxon>
        <taxon>Ecdysozoa</taxon>
        <taxon>Nematoda</taxon>
        <taxon>Chromadorea</taxon>
        <taxon>Rhabditida</taxon>
        <taxon>Rhabditina</taxon>
        <taxon>Rhabditomorpha</taxon>
        <taxon>Rhabditoidea</taxon>
        <taxon>Rhabditidae</taxon>
        <taxon>Mesorhabditinae</taxon>
        <taxon>Mesorhabditis</taxon>
    </lineage>
</organism>
<sequence length="291" mass="33338">MEQREQRVVVSWGKSTEGRYLTRQFTPSNVGAGFIEVPIKVYEEGRFSNIIAQWAVGDPVDWRGPYDTDHHFNFRELPSLLIVCSGTGIAPIPRILQKLFADDRAETRVRVVCCFSDPTSLIFGRELGFWASQWNCNISVYFSRPSNTNAALPYLVECHNHRLNETDFETEIAKLGTRSSMGDIQNLNRPRDVFEQLDVEDSGSKQAFCHIRLQQRTGRKTITTVQGISSEYELKKIVRYLKKEYNCNGTVVEHPEYGEVIQLSGDQRQHIKNFLTKVGIVKEENCKVHGF</sequence>
<protein>
    <recommendedName>
        <fullName evidence="3">SUI1 domain-containing protein</fullName>
    </recommendedName>
</protein>